<dbReference type="Pfam" id="PF13358">
    <property type="entry name" value="DDE_3"/>
    <property type="match status" value="1"/>
</dbReference>
<reference evidence="2 3" key="1">
    <citation type="submission" date="2014-04" db="EMBL/GenBank/DDBJ databases">
        <authorList>
            <consortium name="DOE Joint Genome Institute"/>
            <person name="Kuo A."/>
            <person name="Kohler A."/>
            <person name="Jargeat P."/>
            <person name="Nagy L.G."/>
            <person name="Floudas D."/>
            <person name="Copeland A."/>
            <person name="Barry K.W."/>
            <person name="Cichocki N."/>
            <person name="Veneault-Fourrey C."/>
            <person name="LaButti K."/>
            <person name="Lindquist E.A."/>
            <person name="Lipzen A."/>
            <person name="Lundell T."/>
            <person name="Morin E."/>
            <person name="Murat C."/>
            <person name="Sun H."/>
            <person name="Tunlid A."/>
            <person name="Henrissat B."/>
            <person name="Grigoriev I.V."/>
            <person name="Hibbett D.S."/>
            <person name="Martin F."/>
            <person name="Nordberg H.P."/>
            <person name="Cantor M.N."/>
            <person name="Hua S.X."/>
        </authorList>
    </citation>
    <scope>NUCLEOTIDE SEQUENCE [LARGE SCALE GENOMIC DNA]</scope>
    <source>
        <strain evidence="2 3">Ve08.2h10</strain>
    </source>
</reference>
<dbReference type="InterPro" id="IPR038717">
    <property type="entry name" value="Tc1-like_DDE_dom"/>
</dbReference>
<dbReference type="HOGENOM" id="CLU_188058_1_0_1"/>
<keyword evidence="3" id="KW-1185">Reference proteome</keyword>
<dbReference type="Gene3D" id="3.30.420.10">
    <property type="entry name" value="Ribonuclease H-like superfamily/Ribonuclease H"/>
    <property type="match status" value="1"/>
</dbReference>
<dbReference type="InterPro" id="IPR036397">
    <property type="entry name" value="RNaseH_sf"/>
</dbReference>
<gene>
    <name evidence="2" type="ORF">PAXRUDRAFT_89678</name>
</gene>
<proteinExistence type="predicted"/>
<dbReference type="EMBL" id="KN828548">
    <property type="protein sequence ID" value="KIK74805.1"/>
    <property type="molecule type" value="Genomic_DNA"/>
</dbReference>
<reference evidence="3" key="2">
    <citation type="submission" date="2015-01" db="EMBL/GenBank/DDBJ databases">
        <title>Evolutionary Origins and Diversification of the Mycorrhizal Mutualists.</title>
        <authorList>
            <consortium name="DOE Joint Genome Institute"/>
            <consortium name="Mycorrhizal Genomics Consortium"/>
            <person name="Kohler A."/>
            <person name="Kuo A."/>
            <person name="Nagy L.G."/>
            <person name="Floudas D."/>
            <person name="Copeland A."/>
            <person name="Barry K.W."/>
            <person name="Cichocki N."/>
            <person name="Veneault-Fourrey C."/>
            <person name="LaButti K."/>
            <person name="Lindquist E.A."/>
            <person name="Lipzen A."/>
            <person name="Lundell T."/>
            <person name="Morin E."/>
            <person name="Murat C."/>
            <person name="Riley R."/>
            <person name="Ohm R."/>
            <person name="Sun H."/>
            <person name="Tunlid A."/>
            <person name="Henrissat B."/>
            <person name="Grigoriev I.V."/>
            <person name="Hibbett D.S."/>
            <person name="Martin F."/>
        </authorList>
    </citation>
    <scope>NUCLEOTIDE SEQUENCE [LARGE SCALE GENOMIC DNA]</scope>
    <source>
        <strain evidence="3">Ve08.2h10</strain>
    </source>
</reference>
<evidence type="ECO:0000313" key="3">
    <source>
        <dbReference type="Proteomes" id="UP000054538"/>
    </source>
</evidence>
<dbReference type="InParanoid" id="A0A0D0DC26"/>
<feature type="non-terminal residue" evidence="2">
    <location>
        <position position="1"/>
    </location>
</feature>
<dbReference type="GO" id="GO:0003676">
    <property type="term" value="F:nucleic acid binding"/>
    <property type="evidence" value="ECO:0007669"/>
    <property type="project" value="InterPro"/>
</dbReference>
<feature type="domain" description="Tc1-like transposase DDE" evidence="1">
    <location>
        <begin position="3"/>
        <end position="69"/>
    </location>
</feature>
<protein>
    <recommendedName>
        <fullName evidence="1">Tc1-like transposase DDE domain-containing protein</fullName>
    </recommendedName>
</protein>
<dbReference type="Proteomes" id="UP000054538">
    <property type="component" value="Unassembled WGS sequence"/>
</dbReference>
<feature type="non-terminal residue" evidence="2">
    <location>
        <position position="70"/>
    </location>
</feature>
<accession>A0A0D0DC26</accession>
<organism evidence="2 3">
    <name type="scientific">Paxillus rubicundulus Ve08.2h10</name>
    <dbReference type="NCBI Taxonomy" id="930991"/>
    <lineage>
        <taxon>Eukaryota</taxon>
        <taxon>Fungi</taxon>
        <taxon>Dikarya</taxon>
        <taxon>Basidiomycota</taxon>
        <taxon>Agaricomycotina</taxon>
        <taxon>Agaricomycetes</taxon>
        <taxon>Agaricomycetidae</taxon>
        <taxon>Boletales</taxon>
        <taxon>Paxilineae</taxon>
        <taxon>Paxillaceae</taxon>
        <taxon>Paxillus</taxon>
    </lineage>
</organism>
<dbReference type="AlphaFoldDB" id="A0A0D0DC26"/>
<evidence type="ECO:0000259" key="1">
    <source>
        <dbReference type="Pfam" id="PF13358"/>
    </source>
</evidence>
<dbReference type="OrthoDB" id="2142724at2759"/>
<sequence>KYSVLPALNCNEIAALDIFEGSITKERFILFLCEQVVSLLNPFPHPHSVVVVDNCHIHHDEEVRQIIEDE</sequence>
<name>A0A0D0DC26_9AGAM</name>
<evidence type="ECO:0000313" key="2">
    <source>
        <dbReference type="EMBL" id="KIK74805.1"/>
    </source>
</evidence>